<dbReference type="InterPro" id="IPR000515">
    <property type="entry name" value="MetI-like"/>
</dbReference>
<keyword evidence="3" id="KW-1003">Cell membrane</keyword>
<evidence type="ECO:0000256" key="6">
    <source>
        <dbReference type="ARBA" id="ARBA00023136"/>
    </source>
</evidence>
<reference evidence="10" key="1">
    <citation type="submission" date="2016-09" db="EMBL/GenBank/DDBJ databases">
        <title>Draft genome sequence of a novel species of the family Streptococcaceae isolated from flowers.</title>
        <authorList>
            <person name="Chuah L.-O."/>
            <person name="Yap K.-P."/>
            <person name="Thong K.L."/>
            <person name="Liong M.T."/>
            <person name="Ahmad R."/>
            <person name="Rusul G."/>
        </authorList>
    </citation>
    <scope>NUCLEOTIDE SEQUENCE [LARGE SCALE GENOMIC DNA]</scope>
    <source>
        <strain evidence="10">DF1</strain>
    </source>
</reference>
<keyword evidence="6 7" id="KW-0472">Membrane</keyword>
<comment type="caution">
    <text evidence="9">The sequence shown here is derived from an EMBL/GenBank/DDBJ whole genome shotgun (WGS) entry which is preliminary data.</text>
</comment>
<dbReference type="Proteomes" id="UP000178622">
    <property type="component" value="Unassembled WGS sequence"/>
</dbReference>
<feature type="transmembrane region" description="Helical" evidence="7">
    <location>
        <begin position="258"/>
        <end position="281"/>
    </location>
</feature>
<accession>A0A1E8GP24</accession>
<dbReference type="PANTHER" id="PTHR43386:SF1">
    <property type="entry name" value="D,D-DIPEPTIDE TRANSPORT SYSTEM PERMEASE PROTEIN DDPC-RELATED"/>
    <property type="match status" value="1"/>
</dbReference>
<keyword evidence="5 7" id="KW-1133">Transmembrane helix</keyword>
<dbReference type="SUPFAM" id="SSF161098">
    <property type="entry name" value="MetI-like"/>
    <property type="match status" value="1"/>
</dbReference>
<evidence type="ECO:0000256" key="3">
    <source>
        <dbReference type="ARBA" id="ARBA00022475"/>
    </source>
</evidence>
<proteinExistence type="inferred from homology"/>
<keyword evidence="2 7" id="KW-0813">Transport</keyword>
<evidence type="ECO:0000256" key="4">
    <source>
        <dbReference type="ARBA" id="ARBA00022692"/>
    </source>
</evidence>
<feature type="transmembrane region" description="Helical" evidence="7">
    <location>
        <begin position="200"/>
        <end position="222"/>
    </location>
</feature>
<dbReference type="Pfam" id="PF00528">
    <property type="entry name" value="BPD_transp_1"/>
    <property type="match status" value="1"/>
</dbReference>
<dbReference type="Gene3D" id="1.10.3720.10">
    <property type="entry name" value="MetI-like"/>
    <property type="match status" value="1"/>
</dbReference>
<dbReference type="CDD" id="cd06261">
    <property type="entry name" value="TM_PBP2"/>
    <property type="match status" value="1"/>
</dbReference>
<dbReference type="RefSeq" id="WP_070792335.1">
    <property type="nucleotide sequence ID" value="NZ_MKIR01000020.1"/>
</dbReference>
<feature type="transmembrane region" description="Helical" evidence="7">
    <location>
        <begin position="150"/>
        <end position="169"/>
    </location>
</feature>
<feature type="domain" description="ABC transmembrane type-1" evidence="8">
    <location>
        <begin position="86"/>
        <end position="278"/>
    </location>
</feature>
<dbReference type="InterPro" id="IPR050366">
    <property type="entry name" value="BP-dependent_transpt_permease"/>
</dbReference>
<feature type="transmembrane region" description="Helical" evidence="7">
    <location>
        <begin position="125"/>
        <end position="144"/>
    </location>
</feature>
<dbReference type="InterPro" id="IPR035906">
    <property type="entry name" value="MetI-like_sf"/>
</dbReference>
<evidence type="ECO:0000256" key="5">
    <source>
        <dbReference type="ARBA" id="ARBA00022989"/>
    </source>
</evidence>
<dbReference type="PANTHER" id="PTHR43386">
    <property type="entry name" value="OLIGOPEPTIDE TRANSPORT SYSTEM PERMEASE PROTEIN APPC"/>
    <property type="match status" value="1"/>
</dbReference>
<comment type="similarity">
    <text evidence="7">Belongs to the binding-protein-dependent transport system permease family.</text>
</comment>
<keyword evidence="10" id="KW-1185">Reference proteome</keyword>
<keyword evidence="4 7" id="KW-0812">Transmembrane</keyword>
<dbReference type="STRING" id="1859473.BG261_03990"/>
<feature type="transmembrane region" description="Helical" evidence="7">
    <location>
        <begin position="22"/>
        <end position="45"/>
    </location>
</feature>
<evidence type="ECO:0000256" key="2">
    <source>
        <dbReference type="ARBA" id="ARBA00022448"/>
    </source>
</evidence>
<evidence type="ECO:0000259" key="8">
    <source>
        <dbReference type="PROSITE" id="PS50928"/>
    </source>
</evidence>
<sequence length="291" mass="31772">MSGQVTPSFGGALKREFSKDKVAMISLILLIVILLGIFIGGTFFVKRPDYMIVNLLERYKLPFTDGHIFGTDGSGHDVFKMLLIGGRNSLFIAFAVTLITNFIGISIGIICGYYGGRIDNIIMRIVDFLTILPQLMIIIVLTTIVPNYNAMTLVLIISAFGWIGTVRPIRARVLTEANRDYVKASKTSGSSNFAIMFREILPNIISLIIAGLTLDLAGNIGLETGLTFLGFGLPVGTPSLGTMLNQATNPETMTGKPWVWIPSAIFILIIVILIIFVAQAVRRAGDQRQSQ</sequence>
<dbReference type="GO" id="GO:0005886">
    <property type="term" value="C:plasma membrane"/>
    <property type="evidence" value="ECO:0007669"/>
    <property type="project" value="UniProtKB-SubCell"/>
</dbReference>
<feature type="transmembrane region" description="Helical" evidence="7">
    <location>
        <begin position="90"/>
        <end position="113"/>
    </location>
</feature>
<evidence type="ECO:0000313" key="10">
    <source>
        <dbReference type="Proteomes" id="UP000178622"/>
    </source>
</evidence>
<evidence type="ECO:0000313" key="9">
    <source>
        <dbReference type="EMBL" id="OFI49258.1"/>
    </source>
</evidence>
<evidence type="ECO:0000256" key="1">
    <source>
        <dbReference type="ARBA" id="ARBA00004651"/>
    </source>
</evidence>
<name>A0A1E8GP24_9LACT</name>
<dbReference type="EMBL" id="MKIR01000020">
    <property type="protein sequence ID" value="OFI49258.1"/>
    <property type="molecule type" value="Genomic_DNA"/>
</dbReference>
<dbReference type="AlphaFoldDB" id="A0A1E8GP24"/>
<dbReference type="GO" id="GO:0055085">
    <property type="term" value="P:transmembrane transport"/>
    <property type="evidence" value="ECO:0007669"/>
    <property type="project" value="InterPro"/>
</dbReference>
<comment type="subcellular location">
    <subcellularLocation>
        <location evidence="1 7">Cell membrane</location>
        <topology evidence="1 7">Multi-pass membrane protein</topology>
    </subcellularLocation>
</comment>
<organism evidence="9 10">
    <name type="scientific">Floricoccus tropicus</name>
    <dbReference type="NCBI Taxonomy" id="1859473"/>
    <lineage>
        <taxon>Bacteria</taxon>
        <taxon>Bacillati</taxon>
        <taxon>Bacillota</taxon>
        <taxon>Bacilli</taxon>
        <taxon>Lactobacillales</taxon>
        <taxon>Streptococcaceae</taxon>
        <taxon>Floricoccus</taxon>
    </lineage>
</organism>
<evidence type="ECO:0000256" key="7">
    <source>
        <dbReference type="RuleBase" id="RU363032"/>
    </source>
</evidence>
<protein>
    <submittedName>
        <fullName evidence="9">Peptide ABC transporter permease</fullName>
    </submittedName>
</protein>
<gene>
    <name evidence="9" type="ORF">BG261_03990</name>
</gene>
<dbReference type="PROSITE" id="PS50928">
    <property type="entry name" value="ABC_TM1"/>
    <property type="match status" value="1"/>
</dbReference>